<sequence>MTLASGLTVKPLLYAVGVLALLCVGEGVALYVQAVRHGAAASTAKTESDQWRNSYAAAATKASELVVANAGWKSTAGELQAQLAAEQKQCAALTARNDKAVAAARAEAADADAALKTFVDRFAAAQRKPDCASALHALAASCPSLEGY</sequence>
<comment type="caution">
    <text evidence="2">The sequence shown here is derived from an EMBL/GenBank/DDBJ whole genome shotgun (WGS) entry which is preliminary data.</text>
</comment>
<reference evidence="2 3" key="1">
    <citation type="submission" date="2019-02" db="EMBL/GenBank/DDBJ databases">
        <title>WGS of Pseudoxanthomonas species novum from clinical isolates.</title>
        <authorList>
            <person name="Bernier A.-M."/>
            <person name="Bernard K."/>
            <person name="Vachon A."/>
        </authorList>
    </citation>
    <scope>NUCLEOTIDE SEQUENCE [LARGE SCALE GENOMIC DNA]</scope>
    <source>
        <strain evidence="2 3">NML130969</strain>
    </source>
</reference>
<evidence type="ECO:0000256" key="1">
    <source>
        <dbReference type="SAM" id="Phobius"/>
    </source>
</evidence>
<feature type="transmembrane region" description="Helical" evidence="1">
    <location>
        <begin position="12"/>
        <end position="32"/>
    </location>
</feature>
<name>A0A4Q8M755_9GAMM</name>
<keyword evidence="1" id="KW-0472">Membrane</keyword>
<dbReference type="RefSeq" id="WP_130533741.1">
    <property type="nucleotide sequence ID" value="NZ_SHMG01000002.1"/>
</dbReference>
<keyword evidence="1" id="KW-0812">Transmembrane</keyword>
<evidence type="ECO:0000313" key="2">
    <source>
        <dbReference type="EMBL" id="TAA45649.1"/>
    </source>
</evidence>
<organism evidence="2 3">
    <name type="scientific">Pseudoxanthomonas winnipegensis</name>
    <dbReference type="NCBI Taxonomy" id="2480810"/>
    <lineage>
        <taxon>Bacteria</taxon>
        <taxon>Pseudomonadati</taxon>
        <taxon>Pseudomonadota</taxon>
        <taxon>Gammaproteobacteria</taxon>
        <taxon>Lysobacterales</taxon>
        <taxon>Lysobacteraceae</taxon>
        <taxon>Pseudoxanthomonas</taxon>
    </lineage>
</organism>
<dbReference type="AlphaFoldDB" id="A0A4Q8M755"/>
<dbReference type="EMBL" id="SHMG01000002">
    <property type="protein sequence ID" value="TAA45649.1"/>
    <property type="molecule type" value="Genomic_DNA"/>
</dbReference>
<protein>
    <submittedName>
        <fullName evidence="2">Uncharacterized protein</fullName>
    </submittedName>
</protein>
<dbReference type="OrthoDB" id="9998011at2"/>
<proteinExistence type="predicted"/>
<evidence type="ECO:0000313" key="3">
    <source>
        <dbReference type="Proteomes" id="UP000294164"/>
    </source>
</evidence>
<dbReference type="Proteomes" id="UP000294164">
    <property type="component" value="Unassembled WGS sequence"/>
</dbReference>
<gene>
    <name evidence="2" type="ORF">EA655_05530</name>
</gene>
<accession>A0A4Q8M755</accession>
<keyword evidence="1" id="KW-1133">Transmembrane helix</keyword>